<protein>
    <submittedName>
        <fullName evidence="4">Acetyltransferase</fullName>
    </submittedName>
</protein>
<dbReference type="Gene3D" id="3.40.630.30">
    <property type="match status" value="1"/>
</dbReference>
<dbReference type="InterPro" id="IPR016181">
    <property type="entry name" value="Acyl_CoA_acyltransferase"/>
</dbReference>
<keyword evidence="2" id="KW-0012">Acyltransferase</keyword>
<dbReference type="GO" id="GO:0016747">
    <property type="term" value="F:acyltransferase activity, transferring groups other than amino-acyl groups"/>
    <property type="evidence" value="ECO:0007669"/>
    <property type="project" value="InterPro"/>
</dbReference>
<keyword evidence="1" id="KW-0808">Transferase</keyword>
<dbReference type="SUPFAM" id="SSF55729">
    <property type="entry name" value="Acyl-CoA N-acyltransferases (Nat)"/>
    <property type="match status" value="1"/>
</dbReference>
<comment type="caution">
    <text evidence="4">The sequence shown here is derived from an EMBL/GenBank/DDBJ whole genome shotgun (WGS) entry which is preliminary data.</text>
</comment>
<organism evidence="4 5">
    <name type="scientific">Lacticaseibacillus paracasei</name>
    <name type="common">Lactobacillus paracasei</name>
    <dbReference type="NCBI Taxonomy" id="1597"/>
    <lineage>
        <taxon>Bacteria</taxon>
        <taxon>Bacillati</taxon>
        <taxon>Bacillota</taxon>
        <taxon>Bacilli</taxon>
        <taxon>Lactobacillales</taxon>
        <taxon>Lactobacillaceae</taxon>
        <taxon>Lacticaseibacillus</taxon>
    </lineage>
</organism>
<accession>A0A2S3UGU4</accession>
<evidence type="ECO:0000256" key="2">
    <source>
        <dbReference type="ARBA" id="ARBA00023315"/>
    </source>
</evidence>
<reference evidence="4 5" key="1">
    <citation type="journal article" date="2015" name="J. Am. Soc. Brew. Chem.">
        <title>Dissolved carbon dioxide selects for lactic acid bacteria able to grow in and spoil packaged beer.</title>
        <authorList>
            <person name="Bergsveinson J."/>
            <person name="Redekop A."/>
            <person name="Zoerb S."/>
            <person name="Ziola B."/>
        </authorList>
    </citation>
    <scope>NUCLEOTIDE SEQUENCE [LARGE SCALE GENOMIC DNA]</scope>
    <source>
        <strain evidence="4 5">CCC B1205</strain>
    </source>
</reference>
<dbReference type="PANTHER" id="PTHR43800:SF1">
    <property type="entry name" value="PEPTIDYL-LYSINE N-ACETYLTRANSFERASE YJAB"/>
    <property type="match status" value="1"/>
</dbReference>
<evidence type="ECO:0000313" key="4">
    <source>
        <dbReference type="EMBL" id="POE43685.1"/>
    </source>
</evidence>
<evidence type="ECO:0000256" key="1">
    <source>
        <dbReference type="ARBA" id="ARBA00022679"/>
    </source>
</evidence>
<sequence>MQLKFHMKTVNSEVKMTTYTIQLVTQPTPPQLDRIMAIWLQGNLQAHDFIPADYWTGNVPLVRDQISKATLWLVQDQRDHDIIAFCGLQDNYIAGFFVDEQARGRGVGAALMAKLQQTYPKLTLAVYQKNIGAARFYHRKGFTIVNQDRDEATGELEDSMIWQQQR</sequence>
<dbReference type="EMBL" id="LGIY01000004">
    <property type="protein sequence ID" value="POE43685.1"/>
    <property type="molecule type" value="Genomic_DNA"/>
</dbReference>
<evidence type="ECO:0000313" key="5">
    <source>
        <dbReference type="Proteomes" id="UP000237433"/>
    </source>
</evidence>
<dbReference type="AlphaFoldDB" id="A0A2S3UGU4"/>
<dbReference type="RefSeq" id="WP_016381767.1">
    <property type="nucleotide sequence ID" value="NZ_AP018392.1"/>
</dbReference>
<dbReference type="CDD" id="cd04301">
    <property type="entry name" value="NAT_SF"/>
    <property type="match status" value="1"/>
</dbReference>
<feature type="domain" description="N-acetyltransferase" evidence="3">
    <location>
        <begin position="22"/>
        <end position="163"/>
    </location>
</feature>
<evidence type="ECO:0000259" key="3">
    <source>
        <dbReference type="PROSITE" id="PS51186"/>
    </source>
</evidence>
<name>A0A2S3UGU4_LACPA</name>
<dbReference type="Pfam" id="PF13508">
    <property type="entry name" value="Acetyltransf_7"/>
    <property type="match status" value="1"/>
</dbReference>
<proteinExistence type="predicted"/>
<dbReference type="PANTHER" id="PTHR43800">
    <property type="entry name" value="PEPTIDYL-LYSINE N-ACETYLTRANSFERASE YJAB"/>
    <property type="match status" value="1"/>
</dbReference>
<dbReference type="InterPro" id="IPR000182">
    <property type="entry name" value="GNAT_dom"/>
</dbReference>
<gene>
    <name evidence="4" type="ORF">ACX51_04010</name>
</gene>
<dbReference type="Proteomes" id="UP000237433">
    <property type="component" value="Unassembled WGS sequence"/>
</dbReference>
<dbReference type="PROSITE" id="PS51186">
    <property type="entry name" value="GNAT"/>
    <property type="match status" value="1"/>
</dbReference>